<dbReference type="RefSeq" id="WP_204804101.1">
    <property type="nucleotide sequence ID" value="NZ_JACSNX010000009.1"/>
</dbReference>
<dbReference type="Proteomes" id="UP000719500">
    <property type="component" value="Unassembled WGS sequence"/>
</dbReference>
<dbReference type="Pfam" id="PF00395">
    <property type="entry name" value="SLH"/>
    <property type="match status" value="1"/>
</dbReference>
<feature type="chain" id="PRO_5047132236" evidence="2">
    <location>
        <begin position="26"/>
        <end position="302"/>
    </location>
</feature>
<dbReference type="PROSITE" id="PS51272">
    <property type="entry name" value="SLH"/>
    <property type="match status" value="1"/>
</dbReference>
<comment type="caution">
    <text evidence="4">The sequence shown here is derived from an EMBL/GenBank/DDBJ whole genome shotgun (WGS) entry which is preliminary data.</text>
</comment>
<keyword evidence="5" id="KW-1185">Reference proteome</keyword>
<evidence type="ECO:0000259" key="3">
    <source>
        <dbReference type="PROSITE" id="PS51272"/>
    </source>
</evidence>
<proteinExistence type="predicted"/>
<evidence type="ECO:0000256" key="2">
    <source>
        <dbReference type="SAM" id="SignalP"/>
    </source>
</evidence>
<dbReference type="Pfam" id="PF20251">
    <property type="entry name" value="Big_14"/>
    <property type="match status" value="1"/>
</dbReference>
<name>A0ABS2FWB5_9FIRM</name>
<evidence type="ECO:0000313" key="5">
    <source>
        <dbReference type="Proteomes" id="UP000719500"/>
    </source>
</evidence>
<dbReference type="InterPro" id="IPR046878">
    <property type="entry name" value="Big_14"/>
</dbReference>
<keyword evidence="2" id="KW-0732">Signal</keyword>
<organism evidence="4 5">
    <name type="scientific">Oscillibacter valericigenes</name>
    <dbReference type="NCBI Taxonomy" id="351091"/>
    <lineage>
        <taxon>Bacteria</taxon>
        <taxon>Bacillati</taxon>
        <taxon>Bacillota</taxon>
        <taxon>Clostridia</taxon>
        <taxon>Eubacteriales</taxon>
        <taxon>Oscillospiraceae</taxon>
        <taxon>Oscillibacter</taxon>
    </lineage>
</organism>
<evidence type="ECO:0000313" key="4">
    <source>
        <dbReference type="EMBL" id="MBM6851343.1"/>
    </source>
</evidence>
<accession>A0ABS2FWB5</accession>
<reference evidence="4 5" key="1">
    <citation type="journal article" date="2021" name="Sci. Rep.">
        <title>The distribution of antibiotic resistance genes in chicken gut microbiota commensals.</title>
        <authorList>
            <person name="Juricova H."/>
            <person name="Matiasovicova J."/>
            <person name="Kubasova T."/>
            <person name="Cejkova D."/>
            <person name="Rychlik I."/>
        </authorList>
    </citation>
    <scope>NUCLEOTIDE SEQUENCE [LARGE SCALE GENOMIC DNA]</scope>
    <source>
        <strain evidence="4 5">An411</strain>
    </source>
</reference>
<feature type="domain" description="SLH" evidence="3">
    <location>
        <begin position="61"/>
        <end position="124"/>
    </location>
</feature>
<gene>
    <name evidence="4" type="ORF">H9X91_07815</name>
</gene>
<evidence type="ECO:0000256" key="1">
    <source>
        <dbReference type="ARBA" id="ARBA00022737"/>
    </source>
</evidence>
<feature type="signal peptide" evidence="2">
    <location>
        <begin position="1"/>
        <end position="25"/>
    </location>
</feature>
<dbReference type="EMBL" id="JACSNX010000009">
    <property type="protein sequence ID" value="MBM6851343.1"/>
    <property type="molecule type" value="Genomic_DNA"/>
</dbReference>
<sequence length="302" mass="31836">MGRRILNSWIMCLCACLLLASTAGAVEPSAGTAEVSRGAFVDALYDAHVANGGTPVVSEGSAAPFRDVGSWSPYFEALCWAKASGIAGGYAGGAFRPSAPVTRQQAAVMLYRYAQTTDLPLEGGSSRDLSGYRDADTVPGWSREAVCWAVHNGLWYSGSAVELRPDAAVSQEELGVLTECLFQSGMAAVSLPAAPEGLTLELRQCSTTGATLLLKNETEAAFSYGAAYGLYRQVNGGWYEMNEEAASIAILYTLGPGESRELTLHWGDMEWAGVLPQGTYCVSKSGTLGDQPATVSATFAIR</sequence>
<protein>
    <submittedName>
        <fullName evidence="4">S-layer homology domain-containing protein</fullName>
    </submittedName>
</protein>
<dbReference type="InterPro" id="IPR001119">
    <property type="entry name" value="SLH_dom"/>
</dbReference>
<keyword evidence="1" id="KW-0677">Repeat</keyword>